<gene>
    <name evidence="2" type="ORF">UJA718_LOCUS44224</name>
</gene>
<feature type="compositionally biased region" description="Polar residues" evidence="1">
    <location>
        <begin position="39"/>
        <end position="49"/>
    </location>
</feature>
<organism evidence="2 3">
    <name type="scientific">Rotaria socialis</name>
    <dbReference type="NCBI Taxonomy" id="392032"/>
    <lineage>
        <taxon>Eukaryota</taxon>
        <taxon>Metazoa</taxon>
        <taxon>Spiralia</taxon>
        <taxon>Gnathifera</taxon>
        <taxon>Rotifera</taxon>
        <taxon>Eurotatoria</taxon>
        <taxon>Bdelloidea</taxon>
        <taxon>Philodinida</taxon>
        <taxon>Philodinidae</taxon>
        <taxon>Rotaria</taxon>
    </lineage>
</organism>
<feature type="non-terminal residue" evidence="2">
    <location>
        <position position="1"/>
    </location>
</feature>
<evidence type="ECO:0000256" key="1">
    <source>
        <dbReference type="SAM" id="MobiDB-lite"/>
    </source>
</evidence>
<reference evidence="2" key="1">
    <citation type="submission" date="2021-02" db="EMBL/GenBank/DDBJ databases">
        <authorList>
            <person name="Nowell W R."/>
        </authorList>
    </citation>
    <scope>NUCLEOTIDE SEQUENCE</scope>
</reference>
<feature type="non-terminal residue" evidence="2">
    <location>
        <position position="73"/>
    </location>
</feature>
<dbReference type="EMBL" id="CAJOBP010066985">
    <property type="protein sequence ID" value="CAF4869809.1"/>
    <property type="molecule type" value="Genomic_DNA"/>
</dbReference>
<dbReference type="Proteomes" id="UP000663873">
    <property type="component" value="Unassembled WGS sequence"/>
</dbReference>
<name>A0A821TD76_9BILA</name>
<evidence type="ECO:0000313" key="3">
    <source>
        <dbReference type="Proteomes" id="UP000663873"/>
    </source>
</evidence>
<feature type="region of interest" description="Disordered" evidence="1">
    <location>
        <begin position="1"/>
        <end position="54"/>
    </location>
</feature>
<feature type="compositionally biased region" description="Low complexity" evidence="1">
    <location>
        <begin position="26"/>
        <end position="35"/>
    </location>
</feature>
<feature type="compositionally biased region" description="Polar residues" evidence="1">
    <location>
        <begin position="1"/>
        <end position="17"/>
    </location>
</feature>
<proteinExistence type="predicted"/>
<sequence length="73" mass="8183">TQKAKSPLQTLDINHNNTDIRVRQDSSSASSFMSRSESDQNNLPRSSGIVQEIDSDNVPDDFLTFIEQKTKAK</sequence>
<evidence type="ECO:0000313" key="2">
    <source>
        <dbReference type="EMBL" id="CAF4869809.1"/>
    </source>
</evidence>
<dbReference type="AlphaFoldDB" id="A0A821TD76"/>
<accession>A0A821TD76</accession>
<protein>
    <submittedName>
        <fullName evidence="2">Uncharacterized protein</fullName>
    </submittedName>
</protein>
<comment type="caution">
    <text evidence="2">The sequence shown here is derived from an EMBL/GenBank/DDBJ whole genome shotgun (WGS) entry which is preliminary data.</text>
</comment>
<keyword evidence="3" id="KW-1185">Reference proteome</keyword>